<feature type="region of interest" description="Disordered" evidence="1">
    <location>
        <begin position="1"/>
        <end position="33"/>
    </location>
</feature>
<feature type="compositionally biased region" description="Basic and acidic residues" evidence="1">
    <location>
        <begin position="12"/>
        <end position="24"/>
    </location>
</feature>
<reference evidence="2 3" key="1">
    <citation type="submission" date="2024-09" db="EMBL/GenBank/DDBJ databases">
        <authorList>
            <person name="Sun Q."/>
            <person name="Mori K."/>
        </authorList>
    </citation>
    <scope>NUCLEOTIDE SEQUENCE [LARGE SCALE GENOMIC DNA]</scope>
    <source>
        <strain evidence="2 3">JCM 13503</strain>
    </source>
</reference>
<evidence type="ECO:0000313" key="2">
    <source>
        <dbReference type="EMBL" id="MFB9991396.1"/>
    </source>
</evidence>
<sequence length="120" mass="13357">MTGNQGFGRLSQLREKEAQDKQDKAAVPNVPALEPVALPDLEMPELPAPAPQQQEATRLLSAQVPQGKKFEFDKHVLEAKQYYPDLEMREGVIALLDLLGDERVRRLWLLEIGKGKKAGG</sequence>
<accession>A0ABV6AV68</accession>
<dbReference type="RefSeq" id="WP_380006315.1">
    <property type="nucleotide sequence ID" value="NZ_JBHLYR010000014.1"/>
</dbReference>
<keyword evidence="3" id="KW-1185">Reference proteome</keyword>
<protein>
    <submittedName>
        <fullName evidence="2">Uncharacterized protein</fullName>
    </submittedName>
</protein>
<evidence type="ECO:0000256" key="1">
    <source>
        <dbReference type="SAM" id="MobiDB-lite"/>
    </source>
</evidence>
<organism evidence="2 3">
    <name type="scientific">Deinococcus oregonensis</name>
    <dbReference type="NCBI Taxonomy" id="1805970"/>
    <lineage>
        <taxon>Bacteria</taxon>
        <taxon>Thermotogati</taxon>
        <taxon>Deinococcota</taxon>
        <taxon>Deinococci</taxon>
        <taxon>Deinococcales</taxon>
        <taxon>Deinococcaceae</taxon>
        <taxon>Deinococcus</taxon>
    </lineage>
</organism>
<gene>
    <name evidence="2" type="ORF">ACFFLM_05320</name>
</gene>
<name>A0ABV6AV68_9DEIO</name>
<evidence type="ECO:0000313" key="3">
    <source>
        <dbReference type="Proteomes" id="UP001589733"/>
    </source>
</evidence>
<dbReference type="Proteomes" id="UP001589733">
    <property type="component" value="Unassembled WGS sequence"/>
</dbReference>
<proteinExistence type="predicted"/>
<dbReference type="EMBL" id="JBHLYR010000014">
    <property type="protein sequence ID" value="MFB9991396.1"/>
    <property type="molecule type" value="Genomic_DNA"/>
</dbReference>
<comment type="caution">
    <text evidence="2">The sequence shown here is derived from an EMBL/GenBank/DDBJ whole genome shotgun (WGS) entry which is preliminary data.</text>
</comment>